<keyword evidence="2" id="KW-1185">Reference proteome</keyword>
<name>A0ABQ0JS53_9BACT</name>
<gene>
    <name evidence="1" type="ORF">BROSI_A0058</name>
</gene>
<dbReference type="Proteomes" id="UP000032309">
    <property type="component" value="Unassembled WGS sequence"/>
</dbReference>
<comment type="caution">
    <text evidence="1">The sequence shown here is derived from an EMBL/GenBank/DDBJ whole genome shotgun (WGS) entry which is preliminary data.</text>
</comment>
<reference evidence="2" key="1">
    <citation type="journal article" date="2015" name="Genome Announc.">
        <title>Draft Genome Sequence of an Anaerobic Ammonium-Oxidizing Bacterium, "Candidatus Brocadia sinica".</title>
        <authorList>
            <person name="Oshiki M."/>
            <person name="Shinyako-Hata K."/>
            <person name="Satoh H."/>
            <person name="Okabe S."/>
        </authorList>
    </citation>
    <scope>NUCLEOTIDE SEQUENCE [LARGE SCALE GENOMIC DNA]</scope>
    <source>
        <strain evidence="2">JPN1</strain>
    </source>
</reference>
<protein>
    <submittedName>
        <fullName evidence="1">Aspartyl/asparaginyl-tRNA synthetases</fullName>
    </submittedName>
</protein>
<organism evidence="1 2">
    <name type="scientific">Candidatus Brocadia sinica JPN1</name>
    <dbReference type="NCBI Taxonomy" id="1197129"/>
    <lineage>
        <taxon>Bacteria</taxon>
        <taxon>Pseudomonadati</taxon>
        <taxon>Planctomycetota</taxon>
        <taxon>Candidatus Brocadiia</taxon>
        <taxon>Candidatus Brocadiales</taxon>
        <taxon>Candidatus Brocadiaceae</taxon>
        <taxon>Candidatus Brocadia</taxon>
    </lineage>
</organism>
<dbReference type="RefSeq" id="WP_052561279.1">
    <property type="nucleotide sequence ID" value="NZ_BAFN01000001.1"/>
</dbReference>
<evidence type="ECO:0000313" key="1">
    <source>
        <dbReference type="EMBL" id="GAN31557.1"/>
    </source>
</evidence>
<evidence type="ECO:0000313" key="2">
    <source>
        <dbReference type="Proteomes" id="UP000032309"/>
    </source>
</evidence>
<proteinExistence type="predicted"/>
<accession>A0ABQ0JS53</accession>
<dbReference type="EMBL" id="BAFN01000001">
    <property type="protein sequence ID" value="GAN31557.1"/>
    <property type="molecule type" value="Genomic_DNA"/>
</dbReference>
<sequence>MDSTFEVFCTICNGKLELYVLSDGIATGKCPNGCNGGAAIPRAVINEAIVEMNESEKKARQLEASEAA</sequence>